<dbReference type="FunFam" id="1.10.510.10:FF:000945">
    <property type="entry name" value="Uncharacterized protein"/>
    <property type="match status" value="1"/>
</dbReference>
<accession>A0A8S1RMV5</accession>
<dbReference type="OrthoDB" id="1738954at2759"/>
<evidence type="ECO:0000313" key="2">
    <source>
        <dbReference type="EMBL" id="CAD8128279.1"/>
    </source>
</evidence>
<reference evidence="2" key="1">
    <citation type="submission" date="2021-01" db="EMBL/GenBank/DDBJ databases">
        <authorList>
            <consortium name="Genoscope - CEA"/>
            <person name="William W."/>
        </authorList>
    </citation>
    <scope>NUCLEOTIDE SEQUENCE</scope>
</reference>
<gene>
    <name evidence="2" type="ORF">PSON_ATCC_30995.1.T1850032</name>
</gene>
<dbReference type="PROSITE" id="PS50011">
    <property type="entry name" value="PROTEIN_KINASE_DOM"/>
    <property type="match status" value="1"/>
</dbReference>
<dbReference type="InterPro" id="IPR008271">
    <property type="entry name" value="Ser/Thr_kinase_AS"/>
</dbReference>
<protein>
    <recommendedName>
        <fullName evidence="1">Protein kinase domain-containing protein</fullName>
    </recommendedName>
</protein>
<proteinExistence type="predicted"/>
<keyword evidence="3" id="KW-1185">Reference proteome</keyword>
<dbReference type="InterPro" id="IPR000719">
    <property type="entry name" value="Prot_kinase_dom"/>
</dbReference>
<feature type="domain" description="Protein kinase" evidence="1">
    <location>
        <begin position="125"/>
        <end position="386"/>
    </location>
</feature>
<evidence type="ECO:0000259" key="1">
    <source>
        <dbReference type="PROSITE" id="PS50011"/>
    </source>
</evidence>
<dbReference type="PANTHER" id="PTHR24347">
    <property type="entry name" value="SERINE/THREONINE-PROTEIN KINASE"/>
    <property type="match status" value="1"/>
</dbReference>
<dbReference type="EMBL" id="CAJJDN010000185">
    <property type="protein sequence ID" value="CAD8128279.1"/>
    <property type="molecule type" value="Genomic_DNA"/>
</dbReference>
<dbReference type="SMART" id="SM00220">
    <property type="entry name" value="S_TKc"/>
    <property type="match status" value="1"/>
</dbReference>
<organism evidence="2 3">
    <name type="scientific">Paramecium sonneborni</name>
    <dbReference type="NCBI Taxonomy" id="65129"/>
    <lineage>
        <taxon>Eukaryota</taxon>
        <taxon>Sar</taxon>
        <taxon>Alveolata</taxon>
        <taxon>Ciliophora</taxon>
        <taxon>Intramacronucleata</taxon>
        <taxon>Oligohymenophorea</taxon>
        <taxon>Peniculida</taxon>
        <taxon>Parameciidae</taxon>
        <taxon>Paramecium</taxon>
    </lineage>
</organism>
<dbReference type="Pfam" id="PF00069">
    <property type="entry name" value="Pkinase"/>
    <property type="match status" value="1"/>
</dbReference>
<dbReference type="GO" id="GO:0005524">
    <property type="term" value="F:ATP binding"/>
    <property type="evidence" value="ECO:0007669"/>
    <property type="project" value="InterPro"/>
</dbReference>
<dbReference type="CDD" id="cd05117">
    <property type="entry name" value="STKc_CAMK"/>
    <property type="match status" value="1"/>
</dbReference>
<comment type="caution">
    <text evidence="2">The sequence shown here is derived from an EMBL/GenBank/DDBJ whole genome shotgun (WGS) entry which is preliminary data.</text>
</comment>
<dbReference type="Proteomes" id="UP000692954">
    <property type="component" value="Unassembled WGS sequence"/>
</dbReference>
<dbReference type="GO" id="GO:0004672">
    <property type="term" value="F:protein kinase activity"/>
    <property type="evidence" value="ECO:0007669"/>
    <property type="project" value="InterPro"/>
</dbReference>
<sequence>MNKECNNNFISLFDEPNKPLWQKSKPDFQIYQVSSVLTMKKTNSQSIKKGKFFISNEYLVEVDNKSYKRHIDLNNIILEQTNQQCTFRLSRNKKQIEFTANEQEYQLWFQLIKKYAIQRSFNEDYKLLKVQGQGNFAKVYKAIGRDNCAYAVKSFEKKSFKNLTLERDALKLEISIMRKIQFPGIIRLYEVYETDHHIWLVTDYLEGGELFQYLRNQPQGFNEVQVALLMHNLLNSLDYLHCQGIIHRDIKPENLILRSPINASDICIADFGLADYYNPEGKYLFKRCGTPGYVAPEILQEKNYDYKVDVFSAGILMFIMLSGQSPFQTKSKNELVIKNYNCEINYSINNLQQKISPEALQLLMTLLSPNPQTRYNAKQALCHPWFMKCFTPIYQMNPPQLYMPTNMIPQFQHYPDIFARSPIMNQFLNQSISNLSLSGSSSITPSRTQSNSLQVQKQCKITIEEDHQDFEVIQEEVCQIHDINKYSINNQRKQTPNQQNKFTQ</sequence>
<name>A0A8S1RMV5_9CILI</name>
<evidence type="ECO:0000313" key="3">
    <source>
        <dbReference type="Proteomes" id="UP000692954"/>
    </source>
</evidence>
<dbReference type="AlphaFoldDB" id="A0A8S1RMV5"/>
<dbReference type="PROSITE" id="PS00108">
    <property type="entry name" value="PROTEIN_KINASE_ST"/>
    <property type="match status" value="1"/>
</dbReference>